<dbReference type="RefSeq" id="WP_129201892.1">
    <property type="nucleotide sequence ID" value="NZ_CP035495.1"/>
</dbReference>
<dbReference type="CDD" id="cd10917">
    <property type="entry name" value="CE4_NodB_like_6s_7s"/>
    <property type="match status" value="1"/>
</dbReference>
<dbReference type="OrthoDB" id="9815836at2"/>
<keyword evidence="5" id="KW-1185">Reference proteome</keyword>
<dbReference type="KEGG" id="xyl:ET495_00980"/>
<keyword evidence="2" id="KW-0378">Hydrolase</keyword>
<dbReference type="GO" id="GO:0005975">
    <property type="term" value="P:carbohydrate metabolic process"/>
    <property type="evidence" value="ECO:0007669"/>
    <property type="project" value="InterPro"/>
</dbReference>
<evidence type="ECO:0000256" key="2">
    <source>
        <dbReference type="ARBA" id="ARBA00022801"/>
    </source>
</evidence>
<dbReference type="InterPro" id="IPR022029">
    <property type="entry name" value="YoaR-like_PG-bd"/>
</dbReference>
<dbReference type="Proteomes" id="UP000291758">
    <property type="component" value="Chromosome"/>
</dbReference>
<gene>
    <name evidence="4" type="ORF">ET495_00980</name>
</gene>
<dbReference type="Gene3D" id="3.20.20.370">
    <property type="entry name" value="Glycoside hydrolase/deacetylase"/>
    <property type="match status" value="1"/>
</dbReference>
<dbReference type="Pfam" id="PF01522">
    <property type="entry name" value="Polysacc_deac_1"/>
    <property type="match status" value="1"/>
</dbReference>
<dbReference type="PANTHER" id="PTHR10587:SF133">
    <property type="entry name" value="CHITIN DEACETYLASE 1-RELATED"/>
    <property type="match status" value="1"/>
</dbReference>
<dbReference type="AlphaFoldDB" id="A0A4V0YDW1"/>
<evidence type="ECO:0000259" key="3">
    <source>
        <dbReference type="PROSITE" id="PS51677"/>
    </source>
</evidence>
<sequence>MRVRRVHVIGAAVAATLVVGAPLVVDTVMDDRPVVGLRLEGASRWQVWTDASGTAARRAQDRAADTLTLRAGTLTRTPTLDDLGLVDGTRDLRTALLAAGRDGSAWQDALAQTRAAWGGERVTPPPDRLDPARLSVAVDAIADDVAVPPVDATLTLSGDVVRVRDDVPGIRLDTPGARRAIADAVRAGRRSAHLPTRAVPAAVTEHDLAAVEASVHAAVARPLVLGAGDARVTVPRARVFAALPVTVSGGTAVVVPDAAALAPEIAEVSAQAERLPALRIVMAGTVVAPGADGVHVDAQAAAEAVLAELRARTAGGGADVVPLPVTTLPAPVQEATAGAFAGDHAVHLTFDDGPGAHTEAILDVLAAKGAHATFYVLGERAREHPETVRRILAEGHRLGNHTTTHPDLTTLAPEQAASEIASTQALLTEITGVRPTAFRPPYGAVNDAVRAAAAAEHLSVDLWTLDTQDWRGPGAAAVCERVLSGAQPGSVVLLHVLRQGTVDALPGIIDGLRARGLAVD</sequence>
<dbReference type="InterPro" id="IPR011330">
    <property type="entry name" value="Glyco_hydro/deAcase_b/a-brl"/>
</dbReference>
<keyword evidence="1" id="KW-0479">Metal-binding</keyword>
<dbReference type="PROSITE" id="PS51677">
    <property type="entry name" value="NODB"/>
    <property type="match status" value="1"/>
</dbReference>
<dbReference type="GO" id="GO:0016810">
    <property type="term" value="F:hydrolase activity, acting on carbon-nitrogen (but not peptide) bonds"/>
    <property type="evidence" value="ECO:0007669"/>
    <property type="project" value="InterPro"/>
</dbReference>
<name>A0A4V0YDW1_9MICO</name>
<evidence type="ECO:0000256" key="1">
    <source>
        <dbReference type="ARBA" id="ARBA00022723"/>
    </source>
</evidence>
<accession>A0A4V0YDW1</accession>
<dbReference type="InterPro" id="IPR050248">
    <property type="entry name" value="Polysacc_deacetylase_ArnD"/>
</dbReference>
<dbReference type="InterPro" id="IPR002509">
    <property type="entry name" value="NODB_dom"/>
</dbReference>
<proteinExistence type="predicted"/>
<dbReference type="SUPFAM" id="SSF88713">
    <property type="entry name" value="Glycoside hydrolase/deacetylase"/>
    <property type="match status" value="1"/>
</dbReference>
<dbReference type="GO" id="GO:0046872">
    <property type="term" value="F:metal ion binding"/>
    <property type="evidence" value="ECO:0007669"/>
    <property type="project" value="UniProtKB-KW"/>
</dbReference>
<evidence type="ECO:0000313" key="4">
    <source>
        <dbReference type="EMBL" id="QAY62091.1"/>
    </source>
</evidence>
<dbReference type="GO" id="GO:0016020">
    <property type="term" value="C:membrane"/>
    <property type="evidence" value="ECO:0007669"/>
    <property type="project" value="TreeGrafter"/>
</dbReference>
<feature type="domain" description="NodB homology" evidence="3">
    <location>
        <begin position="344"/>
        <end position="520"/>
    </location>
</feature>
<protein>
    <recommendedName>
        <fullName evidence="3">NodB homology domain-containing protein</fullName>
    </recommendedName>
</protein>
<reference evidence="4 5" key="1">
    <citation type="submission" date="2019-01" db="EMBL/GenBank/DDBJ databases">
        <title>Genome sequencing of strain 2JSPR-7.</title>
        <authorList>
            <person name="Heo J."/>
            <person name="Kim S.-J."/>
            <person name="Kim J.-S."/>
            <person name="Hong S.-B."/>
            <person name="Kwon S.-W."/>
        </authorList>
    </citation>
    <scope>NUCLEOTIDE SEQUENCE [LARGE SCALE GENOMIC DNA]</scope>
    <source>
        <strain evidence="4 5">2JSPR-7</strain>
    </source>
</reference>
<dbReference type="Pfam" id="PF12229">
    <property type="entry name" value="PG_binding_4"/>
    <property type="match status" value="1"/>
</dbReference>
<dbReference type="EMBL" id="CP035495">
    <property type="protein sequence ID" value="QAY62091.1"/>
    <property type="molecule type" value="Genomic_DNA"/>
</dbReference>
<dbReference type="PANTHER" id="PTHR10587">
    <property type="entry name" value="GLYCOSYL TRANSFERASE-RELATED"/>
    <property type="match status" value="1"/>
</dbReference>
<organism evidence="4 5">
    <name type="scientific">Xylanimonas allomyrinae</name>
    <dbReference type="NCBI Taxonomy" id="2509459"/>
    <lineage>
        <taxon>Bacteria</taxon>
        <taxon>Bacillati</taxon>
        <taxon>Actinomycetota</taxon>
        <taxon>Actinomycetes</taxon>
        <taxon>Micrococcales</taxon>
        <taxon>Promicromonosporaceae</taxon>
        <taxon>Xylanimonas</taxon>
    </lineage>
</organism>
<evidence type="ECO:0000313" key="5">
    <source>
        <dbReference type="Proteomes" id="UP000291758"/>
    </source>
</evidence>